<gene>
    <name evidence="5" type="ORF">V1264_001194</name>
</gene>
<dbReference type="InterPro" id="IPR050392">
    <property type="entry name" value="Collagen/C1q_domain"/>
</dbReference>
<protein>
    <recommendedName>
        <fullName evidence="4">C1q domain-containing protein</fullName>
    </recommendedName>
</protein>
<dbReference type="GO" id="GO:0005576">
    <property type="term" value="C:extracellular region"/>
    <property type="evidence" value="ECO:0007669"/>
    <property type="project" value="UniProtKB-SubCell"/>
</dbReference>
<dbReference type="PRINTS" id="PR00007">
    <property type="entry name" value="COMPLEMNTC1Q"/>
</dbReference>
<proteinExistence type="predicted"/>
<evidence type="ECO:0000256" key="1">
    <source>
        <dbReference type="ARBA" id="ARBA00004613"/>
    </source>
</evidence>
<accession>A0AAN9C200</accession>
<evidence type="ECO:0000256" key="3">
    <source>
        <dbReference type="SAM" id="SignalP"/>
    </source>
</evidence>
<evidence type="ECO:0000313" key="6">
    <source>
        <dbReference type="Proteomes" id="UP001374579"/>
    </source>
</evidence>
<dbReference type="InterPro" id="IPR008983">
    <property type="entry name" value="Tumour_necrosis_fac-like_dom"/>
</dbReference>
<name>A0AAN9C200_9CAEN</name>
<reference evidence="5 6" key="1">
    <citation type="submission" date="2024-02" db="EMBL/GenBank/DDBJ databases">
        <title>Chromosome-scale genome assembly of the rough periwinkle Littorina saxatilis.</title>
        <authorList>
            <person name="De Jode A."/>
            <person name="Faria R."/>
            <person name="Formenti G."/>
            <person name="Sims Y."/>
            <person name="Smith T.P."/>
            <person name="Tracey A."/>
            <person name="Wood J.M.D."/>
            <person name="Zagrodzka Z.B."/>
            <person name="Johannesson K."/>
            <person name="Butlin R.K."/>
            <person name="Leder E.H."/>
        </authorList>
    </citation>
    <scope>NUCLEOTIDE SEQUENCE [LARGE SCALE GENOMIC DNA]</scope>
    <source>
        <strain evidence="5">Snail1</strain>
        <tissue evidence="5">Muscle</tissue>
    </source>
</reference>
<comment type="caution">
    <text evidence="5">The sequence shown here is derived from an EMBL/GenBank/DDBJ whole genome shotgun (WGS) entry which is preliminary data.</text>
</comment>
<comment type="subcellular location">
    <subcellularLocation>
        <location evidence="1">Secreted</location>
    </subcellularLocation>
</comment>
<evidence type="ECO:0000259" key="4">
    <source>
        <dbReference type="PROSITE" id="PS50871"/>
    </source>
</evidence>
<dbReference type="AlphaFoldDB" id="A0AAN9C200"/>
<dbReference type="PROSITE" id="PS50871">
    <property type="entry name" value="C1Q"/>
    <property type="match status" value="1"/>
</dbReference>
<keyword evidence="6" id="KW-1185">Reference proteome</keyword>
<dbReference type="InterPro" id="IPR001073">
    <property type="entry name" value="C1q_dom"/>
</dbReference>
<dbReference type="Pfam" id="PF00386">
    <property type="entry name" value="C1q"/>
    <property type="match status" value="1"/>
</dbReference>
<evidence type="ECO:0000256" key="2">
    <source>
        <dbReference type="ARBA" id="ARBA00022525"/>
    </source>
</evidence>
<sequence length="248" mass="26761">MADSSKACVIFWSTLLLASTVAALWPAFPSDMGASSSSESKQSSQRRRLLQAGFGAGGEVSETCTCTSEFQGVDSRSRENENSIQDLRSAVNSLKDTVNKMKKSVGSGKGVASAQSYNIAFSARVGYNRPYLGETEVIVFDELVINNGDVYDPYSGKFTSPVPGLYHFETTILSGFNATIETMLVLNGNEVGRVFSGGFNNRGSGSNSVLLNMEAGDEVWVSVFFGNGDYVHGLWSTWTGYMVYPFSV</sequence>
<feature type="domain" description="C1q" evidence="4">
    <location>
        <begin position="114"/>
        <end position="248"/>
    </location>
</feature>
<keyword evidence="3" id="KW-0732">Signal</keyword>
<dbReference type="SMART" id="SM00110">
    <property type="entry name" value="C1Q"/>
    <property type="match status" value="1"/>
</dbReference>
<dbReference type="SUPFAM" id="SSF49842">
    <property type="entry name" value="TNF-like"/>
    <property type="match status" value="1"/>
</dbReference>
<feature type="chain" id="PRO_5042820167" description="C1q domain-containing protein" evidence="3">
    <location>
        <begin position="24"/>
        <end position="248"/>
    </location>
</feature>
<dbReference type="PANTHER" id="PTHR15427">
    <property type="entry name" value="EMILIN ELASTIN MICROFIBRIL INTERFACE-LOCATED PROTEIN ELASTIN MICROFIBRIL INTERFACER"/>
    <property type="match status" value="1"/>
</dbReference>
<keyword evidence="2" id="KW-0964">Secreted</keyword>
<dbReference type="EMBL" id="JBAMIC010000001">
    <property type="protein sequence ID" value="KAK7115299.1"/>
    <property type="molecule type" value="Genomic_DNA"/>
</dbReference>
<dbReference type="PANTHER" id="PTHR15427:SF50">
    <property type="entry name" value="COMPLEMENT C1Q TUMOR NECROSIS FACTOR-RELATED PROTEIN 2-LIKE"/>
    <property type="match status" value="1"/>
</dbReference>
<evidence type="ECO:0000313" key="5">
    <source>
        <dbReference type="EMBL" id="KAK7115299.1"/>
    </source>
</evidence>
<organism evidence="5 6">
    <name type="scientific">Littorina saxatilis</name>
    <dbReference type="NCBI Taxonomy" id="31220"/>
    <lineage>
        <taxon>Eukaryota</taxon>
        <taxon>Metazoa</taxon>
        <taxon>Spiralia</taxon>
        <taxon>Lophotrochozoa</taxon>
        <taxon>Mollusca</taxon>
        <taxon>Gastropoda</taxon>
        <taxon>Caenogastropoda</taxon>
        <taxon>Littorinimorpha</taxon>
        <taxon>Littorinoidea</taxon>
        <taxon>Littorinidae</taxon>
        <taxon>Littorina</taxon>
    </lineage>
</organism>
<dbReference type="Proteomes" id="UP001374579">
    <property type="component" value="Unassembled WGS sequence"/>
</dbReference>
<dbReference type="Gene3D" id="2.60.120.40">
    <property type="match status" value="1"/>
</dbReference>
<feature type="signal peptide" evidence="3">
    <location>
        <begin position="1"/>
        <end position="23"/>
    </location>
</feature>